<evidence type="ECO:0000256" key="1">
    <source>
        <dbReference type="ARBA" id="ARBA00008777"/>
    </source>
</evidence>
<accession>A0A1F5KG59</accession>
<dbReference type="InterPro" id="IPR036373">
    <property type="entry name" value="Ribosomal_bL17_sf"/>
</dbReference>
<dbReference type="EMBL" id="MFDD01000014">
    <property type="protein sequence ID" value="OGE39932.1"/>
    <property type="molecule type" value="Genomic_DNA"/>
</dbReference>
<dbReference type="InterPro" id="IPR000456">
    <property type="entry name" value="Ribosomal_bL17"/>
</dbReference>
<reference evidence="8 9" key="1">
    <citation type="journal article" date="2016" name="Nat. Commun.">
        <title>Thousands of microbial genomes shed light on interconnected biogeochemical processes in an aquifer system.</title>
        <authorList>
            <person name="Anantharaman K."/>
            <person name="Brown C.T."/>
            <person name="Hug L.A."/>
            <person name="Sharon I."/>
            <person name="Castelle C.J."/>
            <person name="Probst A.J."/>
            <person name="Thomas B.C."/>
            <person name="Singh A."/>
            <person name="Wilkins M.J."/>
            <person name="Karaoz U."/>
            <person name="Brodie E.L."/>
            <person name="Williams K.H."/>
            <person name="Hubbard S.S."/>
            <person name="Banfield J.F."/>
        </authorList>
    </citation>
    <scope>NUCLEOTIDE SEQUENCE [LARGE SCALE GENOMIC DNA]</scope>
</reference>
<proteinExistence type="inferred from homology"/>
<dbReference type="PROSITE" id="PS01167">
    <property type="entry name" value="RIBOSOMAL_L17"/>
    <property type="match status" value="1"/>
</dbReference>
<evidence type="ECO:0000256" key="6">
    <source>
        <dbReference type="RuleBase" id="RU000661"/>
    </source>
</evidence>
<evidence type="ECO:0000313" key="8">
    <source>
        <dbReference type="EMBL" id="OGE39932.1"/>
    </source>
</evidence>
<evidence type="ECO:0000256" key="3">
    <source>
        <dbReference type="ARBA" id="ARBA00023274"/>
    </source>
</evidence>
<comment type="similarity">
    <text evidence="1 5">Belongs to the bacterial ribosomal protein bL17 family.</text>
</comment>
<dbReference type="GO" id="GO:0006412">
    <property type="term" value="P:translation"/>
    <property type="evidence" value="ECO:0007669"/>
    <property type="project" value="InterPro"/>
</dbReference>
<feature type="region of interest" description="Disordered" evidence="7">
    <location>
        <begin position="118"/>
        <end position="164"/>
    </location>
</feature>
<name>A0A1F5KG59_9BACT</name>
<dbReference type="PANTHER" id="PTHR14413">
    <property type="entry name" value="RIBOSOMAL PROTEIN L17"/>
    <property type="match status" value="1"/>
</dbReference>
<dbReference type="Gene3D" id="3.90.1030.10">
    <property type="entry name" value="Ribosomal protein L17"/>
    <property type="match status" value="1"/>
</dbReference>
<keyword evidence="2 5" id="KW-0689">Ribosomal protein</keyword>
<dbReference type="GO" id="GO:0015934">
    <property type="term" value="C:large ribosomal subunit"/>
    <property type="evidence" value="ECO:0007669"/>
    <property type="project" value="TreeGrafter"/>
</dbReference>
<dbReference type="NCBIfam" id="TIGR00059">
    <property type="entry name" value="L17"/>
    <property type="match status" value="1"/>
</dbReference>
<evidence type="ECO:0000256" key="4">
    <source>
        <dbReference type="ARBA" id="ARBA00035494"/>
    </source>
</evidence>
<sequence length="164" mass="18255">MRHSIYGKKLSRDTNQRTALFKALVSSLILSEKIQTTQAKAAAIKGLVDRLITQAKSPTTKRLVAQFLTRKEVYEKLINDLTPRMKDRNSGYTSVVKLGYRQGDGALMVQMSLLLGSSDKGQETSKSKQDTKTEKLEAAQELPKQKEVKTQKAKVKSASKKAKV</sequence>
<dbReference type="Proteomes" id="UP000177328">
    <property type="component" value="Unassembled WGS sequence"/>
</dbReference>
<dbReference type="Pfam" id="PF01196">
    <property type="entry name" value="Ribosomal_L17"/>
    <property type="match status" value="1"/>
</dbReference>
<evidence type="ECO:0000313" key="9">
    <source>
        <dbReference type="Proteomes" id="UP000177328"/>
    </source>
</evidence>
<evidence type="ECO:0000256" key="2">
    <source>
        <dbReference type="ARBA" id="ARBA00022980"/>
    </source>
</evidence>
<dbReference type="PANTHER" id="PTHR14413:SF16">
    <property type="entry name" value="LARGE RIBOSOMAL SUBUNIT PROTEIN BL17M"/>
    <property type="match status" value="1"/>
</dbReference>
<keyword evidence="3 5" id="KW-0687">Ribonucleoprotein</keyword>
<gene>
    <name evidence="8" type="ORF">A3D25_03960</name>
</gene>
<feature type="compositionally biased region" description="Basic and acidic residues" evidence="7">
    <location>
        <begin position="120"/>
        <end position="150"/>
    </location>
</feature>
<dbReference type="GO" id="GO:0003735">
    <property type="term" value="F:structural constituent of ribosome"/>
    <property type="evidence" value="ECO:0007669"/>
    <property type="project" value="InterPro"/>
</dbReference>
<comment type="caution">
    <text evidence="8">The sequence shown here is derived from an EMBL/GenBank/DDBJ whole genome shotgun (WGS) entry which is preliminary data.</text>
</comment>
<dbReference type="InterPro" id="IPR047859">
    <property type="entry name" value="Ribosomal_bL17_CS"/>
</dbReference>
<organism evidence="8 9">
    <name type="scientific">Candidatus Daviesbacteria bacterium RIFCSPHIGHO2_02_FULL_43_12</name>
    <dbReference type="NCBI Taxonomy" id="1797776"/>
    <lineage>
        <taxon>Bacteria</taxon>
        <taxon>Candidatus Daviesiibacteriota</taxon>
    </lineage>
</organism>
<dbReference type="SUPFAM" id="SSF64263">
    <property type="entry name" value="Prokaryotic ribosomal protein L17"/>
    <property type="match status" value="1"/>
</dbReference>
<dbReference type="AlphaFoldDB" id="A0A1F5KG59"/>
<feature type="compositionally biased region" description="Basic residues" evidence="7">
    <location>
        <begin position="151"/>
        <end position="164"/>
    </location>
</feature>
<protein>
    <recommendedName>
        <fullName evidence="4 6">50S ribosomal protein L17</fullName>
    </recommendedName>
</protein>
<evidence type="ECO:0000256" key="5">
    <source>
        <dbReference type="RuleBase" id="RU000660"/>
    </source>
</evidence>
<evidence type="ECO:0000256" key="7">
    <source>
        <dbReference type="SAM" id="MobiDB-lite"/>
    </source>
</evidence>